<dbReference type="AlphaFoldDB" id="A0A0E0MAG5"/>
<protein>
    <submittedName>
        <fullName evidence="1">Uncharacterized protein</fullName>
    </submittedName>
</protein>
<proteinExistence type="predicted"/>
<organism evidence="1">
    <name type="scientific">Oryza punctata</name>
    <name type="common">Red rice</name>
    <dbReference type="NCBI Taxonomy" id="4537"/>
    <lineage>
        <taxon>Eukaryota</taxon>
        <taxon>Viridiplantae</taxon>
        <taxon>Streptophyta</taxon>
        <taxon>Embryophyta</taxon>
        <taxon>Tracheophyta</taxon>
        <taxon>Spermatophyta</taxon>
        <taxon>Magnoliopsida</taxon>
        <taxon>Liliopsida</taxon>
        <taxon>Poales</taxon>
        <taxon>Poaceae</taxon>
        <taxon>BOP clade</taxon>
        <taxon>Oryzoideae</taxon>
        <taxon>Oryzeae</taxon>
        <taxon>Oryzinae</taxon>
        <taxon>Oryza</taxon>
    </lineage>
</organism>
<name>A0A0E0MAG5_ORYPU</name>
<dbReference type="Proteomes" id="UP000026962">
    <property type="component" value="Chromosome 10"/>
</dbReference>
<dbReference type="HOGENOM" id="CLU_159602_0_0_1"/>
<reference evidence="1" key="1">
    <citation type="submission" date="2015-04" db="UniProtKB">
        <authorList>
            <consortium name="EnsemblPlants"/>
        </authorList>
    </citation>
    <scope>IDENTIFICATION</scope>
</reference>
<accession>A0A0E0MAG5</accession>
<dbReference type="EnsemblPlants" id="OPUNC10G16170.1">
    <property type="protein sequence ID" value="OPUNC10G16170.1"/>
    <property type="gene ID" value="OPUNC10G16170"/>
</dbReference>
<sequence length="130" mass="14824">MAWRGRDFSKVRVQKTEEKQGLGISYWDDALQQKLHFSTQPKGDESIEVVADNNGWSFMGEDVVVQSGIVRKSRIKPWDNQYSQSRCSLILHDRFINMINIPGLLPVCACSVQYSSVATCRPVAMKRKQC</sequence>
<dbReference type="Gramene" id="OPUNC10G16170.1">
    <property type="protein sequence ID" value="OPUNC10G16170.1"/>
    <property type="gene ID" value="OPUNC10G16170"/>
</dbReference>
<reference evidence="1" key="2">
    <citation type="submission" date="2018-05" db="EMBL/GenBank/DDBJ databases">
        <title>OpunRS2 (Oryza punctata Reference Sequence Version 2).</title>
        <authorList>
            <person name="Zhang J."/>
            <person name="Kudrna D."/>
            <person name="Lee S."/>
            <person name="Talag J."/>
            <person name="Welchert J."/>
            <person name="Wing R.A."/>
        </authorList>
    </citation>
    <scope>NUCLEOTIDE SEQUENCE [LARGE SCALE GENOMIC DNA]</scope>
</reference>
<keyword evidence="2" id="KW-1185">Reference proteome</keyword>
<evidence type="ECO:0000313" key="1">
    <source>
        <dbReference type="EnsemblPlants" id="OPUNC10G16170.1"/>
    </source>
</evidence>
<evidence type="ECO:0000313" key="2">
    <source>
        <dbReference type="Proteomes" id="UP000026962"/>
    </source>
</evidence>